<name>A0AA50CJW6_9HYPH</name>
<feature type="compositionally biased region" description="Basic and acidic residues" evidence="1">
    <location>
        <begin position="137"/>
        <end position="147"/>
    </location>
</feature>
<feature type="region of interest" description="Disordered" evidence="1">
    <location>
        <begin position="172"/>
        <end position="198"/>
    </location>
</feature>
<gene>
    <name evidence="3" type="ORF">Q9313_12225</name>
</gene>
<keyword evidence="3" id="KW-0282">Flagellum</keyword>
<feature type="compositionally biased region" description="Gly residues" evidence="1">
    <location>
        <begin position="23"/>
        <end position="33"/>
    </location>
</feature>
<dbReference type="Pfam" id="PF02120">
    <property type="entry name" value="Flg_hook"/>
    <property type="match status" value="1"/>
</dbReference>
<organism evidence="3 4">
    <name type="scientific">Shinella sumterensis</name>
    <dbReference type="NCBI Taxonomy" id="1967501"/>
    <lineage>
        <taxon>Bacteria</taxon>
        <taxon>Pseudomonadati</taxon>
        <taxon>Pseudomonadota</taxon>
        <taxon>Alphaproteobacteria</taxon>
        <taxon>Hyphomicrobiales</taxon>
        <taxon>Rhizobiaceae</taxon>
        <taxon>Shinella</taxon>
    </lineage>
</organism>
<keyword evidence="3" id="KW-0969">Cilium</keyword>
<feature type="region of interest" description="Disordered" evidence="1">
    <location>
        <begin position="385"/>
        <end position="451"/>
    </location>
</feature>
<dbReference type="CDD" id="cd17470">
    <property type="entry name" value="T3SS_Flik_C"/>
    <property type="match status" value="1"/>
</dbReference>
<dbReference type="InterPro" id="IPR021136">
    <property type="entry name" value="Flagellar_hook_control-like_C"/>
</dbReference>
<evidence type="ECO:0000313" key="4">
    <source>
        <dbReference type="Proteomes" id="UP001234585"/>
    </source>
</evidence>
<dbReference type="Proteomes" id="UP001234585">
    <property type="component" value="Chromosome"/>
</dbReference>
<feature type="compositionally biased region" description="Gly residues" evidence="1">
    <location>
        <begin position="414"/>
        <end position="425"/>
    </location>
</feature>
<dbReference type="EMBL" id="CP132302">
    <property type="protein sequence ID" value="WLR96478.1"/>
    <property type="molecule type" value="Genomic_DNA"/>
</dbReference>
<keyword evidence="4" id="KW-1185">Reference proteome</keyword>
<dbReference type="InterPro" id="IPR038610">
    <property type="entry name" value="FliK-like_C_sf"/>
</dbReference>
<protein>
    <submittedName>
        <fullName evidence="3">Flagellar hook-length control protein FliK</fullName>
    </submittedName>
</protein>
<feature type="domain" description="Flagellar hook-length control protein-like C-terminal" evidence="2">
    <location>
        <begin position="307"/>
        <end position="380"/>
    </location>
</feature>
<feature type="region of interest" description="Disordered" evidence="1">
    <location>
        <begin position="236"/>
        <end position="259"/>
    </location>
</feature>
<feature type="region of interest" description="Disordered" evidence="1">
    <location>
        <begin position="203"/>
        <end position="222"/>
    </location>
</feature>
<keyword evidence="3" id="KW-0966">Cell projection</keyword>
<evidence type="ECO:0000259" key="2">
    <source>
        <dbReference type="Pfam" id="PF02120"/>
    </source>
</evidence>
<feature type="compositionally biased region" description="Basic and acidic residues" evidence="1">
    <location>
        <begin position="71"/>
        <end position="82"/>
    </location>
</feature>
<dbReference type="AlphaFoldDB" id="A0AA50CJW6"/>
<proteinExistence type="predicted"/>
<dbReference type="Gene3D" id="3.30.750.140">
    <property type="match status" value="1"/>
</dbReference>
<sequence length="451" mass="45888">MSTIGSGVLGIVSGPVPGKGKAGDGNGAGGGEENGFSHAIASLHGREGQGGQKGSRISISGKGEQGDDEAADPRVKVGRHDMTVPAKTHGKPQDEAQEDVSFEEKVAALLGAAASGRKVRTTEDDGKTVPVEDEERPEAKAEGAEKTDVGNLLELLGAQNAMPQAALAGAAKSISGPAHEGRGEPGVKSGGKVLASADGTAKGDASALADTDGGELPQSETDKLFRIMRADGKGRDLDLSLSGSGDRATLRDANPTGPKGEAVTVVEARRYIGLAQTSNAAAVTTAITQDPEWASSLSATSGIGHEQAATGKVVNTLKIQMNPIELGLVTATLRLHGDALIVSLQVETGEAYRQLNDDQDAIVRALRGQGFAVDQVSVQLSPVDRSANAQGGGDQQQQFSNQPQARDDGRRSGGEGSGSFAGQGGSREDNTTDNAPGLSGGQSHRPGGVYL</sequence>
<evidence type="ECO:0000256" key="1">
    <source>
        <dbReference type="SAM" id="MobiDB-lite"/>
    </source>
</evidence>
<dbReference type="RefSeq" id="WP_306036811.1">
    <property type="nucleotide sequence ID" value="NZ_CP132302.1"/>
</dbReference>
<feature type="region of interest" description="Disordered" evidence="1">
    <location>
        <begin position="1"/>
        <end position="147"/>
    </location>
</feature>
<accession>A0AA50CJW6</accession>
<evidence type="ECO:0000313" key="3">
    <source>
        <dbReference type="EMBL" id="WLR96478.1"/>
    </source>
</evidence>
<reference evidence="3 4" key="1">
    <citation type="submission" date="2023-08" db="EMBL/GenBank/DDBJ databases">
        <title>Pathogen: clinical or host-associated sample.</title>
        <authorList>
            <person name="Hergert J."/>
            <person name="Casey R."/>
            <person name="Wagner J."/>
            <person name="Young E.L."/>
            <person name="Oakeson K.F."/>
        </authorList>
    </citation>
    <scope>NUCLEOTIDE SEQUENCE [LARGE SCALE GENOMIC DNA]</scope>
    <source>
        <strain evidence="3 4">1760953</strain>
    </source>
</reference>
<feature type="compositionally biased region" description="Low complexity" evidence="1">
    <location>
        <begin position="395"/>
        <end position="404"/>
    </location>
</feature>